<dbReference type="EMBL" id="GGEC01007130">
    <property type="protein sequence ID" value="MBW87613.1"/>
    <property type="molecule type" value="Transcribed_RNA"/>
</dbReference>
<sequence length="73" mass="7874">MLDQGCLPNRSTYFILIEGFCESGMKEVDEVVSMAIASGGIDSDSWDLFLNKVVSNVDSGTGVLDVLLKENVT</sequence>
<dbReference type="Pfam" id="PF12854">
    <property type="entry name" value="PPR_1"/>
    <property type="match status" value="1"/>
</dbReference>
<name>A0A2P2J2B6_RHIMU</name>
<dbReference type="AlphaFoldDB" id="A0A2P2J2B6"/>
<proteinExistence type="predicted"/>
<reference evidence="1" key="1">
    <citation type="submission" date="2018-02" db="EMBL/GenBank/DDBJ databases">
        <title>Rhizophora mucronata_Transcriptome.</title>
        <authorList>
            <person name="Meera S.P."/>
            <person name="Sreeshan A."/>
            <person name="Augustine A."/>
        </authorList>
    </citation>
    <scope>NUCLEOTIDE SEQUENCE</scope>
    <source>
        <tissue evidence="1">Leaf</tissue>
    </source>
</reference>
<accession>A0A2P2J2B6</accession>
<organism evidence="1">
    <name type="scientific">Rhizophora mucronata</name>
    <name type="common">Asiatic mangrove</name>
    <dbReference type="NCBI Taxonomy" id="61149"/>
    <lineage>
        <taxon>Eukaryota</taxon>
        <taxon>Viridiplantae</taxon>
        <taxon>Streptophyta</taxon>
        <taxon>Embryophyta</taxon>
        <taxon>Tracheophyta</taxon>
        <taxon>Spermatophyta</taxon>
        <taxon>Magnoliopsida</taxon>
        <taxon>eudicotyledons</taxon>
        <taxon>Gunneridae</taxon>
        <taxon>Pentapetalae</taxon>
        <taxon>rosids</taxon>
        <taxon>fabids</taxon>
        <taxon>Malpighiales</taxon>
        <taxon>Rhizophoraceae</taxon>
        <taxon>Rhizophora</taxon>
    </lineage>
</organism>
<dbReference type="InterPro" id="IPR002885">
    <property type="entry name" value="PPR_rpt"/>
</dbReference>
<evidence type="ECO:0000313" key="1">
    <source>
        <dbReference type="EMBL" id="MBW87613.1"/>
    </source>
</evidence>
<protein>
    <recommendedName>
        <fullName evidence="2">Pentatricopeptide repeat-containing protein</fullName>
    </recommendedName>
</protein>
<evidence type="ECO:0008006" key="2">
    <source>
        <dbReference type="Google" id="ProtNLM"/>
    </source>
</evidence>